<protein>
    <submittedName>
        <fullName evidence="1">Uncharacterized protein</fullName>
    </submittedName>
</protein>
<evidence type="ECO:0000313" key="1">
    <source>
        <dbReference type="EMBL" id="ARP18725.1"/>
    </source>
</evidence>
<accession>A0A1W6V0S6</accession>
<proteinExistence type="predicted"/>
<organism evidence="1">
    <name type="scientific">Vibrio alginolyticus</name>
    <dbReference type="NCBI Taxonomy" id="663"/>
    <lineage>
        <taxon>Bacteria</taxon>
        <taxon>Pseudomonadati</taxon>
        <taxon>Pseudomonadota</taxon>
        <taxon>Gammaproteobacteria</taxon>
        <taxon>Vibrionales</taxon>
        <taxon>Vibrionaceae</taxon>
        <taxon>Vibrio</taxon>
    </lineage>
</organism>
<sequence length="60" mass="7088">MAVLCPVFYCSTDITGDINYSLDSIKPFLSKIYYGVDECIFYKFYYKDNIARKLLKRKGR</sequence>
<name>A0A1W6V0S6_VIBAL</name>
<gene>
    <name evidence="1" type="ORF">K05K4_18910</name>
</gene>
<reference evidence="1" key="1">
    <citation type="submission" date="2016-10" db="EMBL/GenBank/DDBJ databases">
        <title>The High Quality Genome of Vibrio alginolyticus K01M1.</title>
        <authorList>
            <person name="Wendling C."/>
            <person name="Chibani C.M."/>
            <person name="Hertel R."/>
            <person name="Sproer C."/>
            <person name="Bunk B."/>
            <person name="Overmann J."/>
            <person name="Roth O."/>
            <person name="Liesegang H."/>
        </authorList>
    </citation>
    <scope>NUCLEOTIDE SEQUENCE</scope>
    <source>
        <strain evidence="1">K05K4</strain>
    </source>
</reference>
<dbReference type="EMBL" id="CP017902">
    <property type="protein sequence ID" value="ARP18725.1"/>
    <property type="molecule type" value="Genomic_DNA"/>
</dbReference>
<dbReference type="AlphaFoldDB" id="A0A1W6V0S6"/>